<feature type="transmembrane region" description="Helical" evidence="1">
    <location>
        <begin position="67"/>
        <end position="90"/>
    </location>
</feature>
<protein>
    <recommendedName>
        <fullName evidence="4">Holin-X, holin superfamily III</fullName>
    </recommendedName>
</protein>
<evidence type="ECO:0008006" key="4">
    <source>
        <dbReference type="Google" id="ProtNLM"/>
    </source>
</evidence>
<evidence type="ECO:0000256" key="1">
    <source>
        <dbReference type="SAM" id="Phobius"/>
    </source>
</evidence>
<dbReference type="RefSeq" id="WP_089871130.1">
    <property type="nucleotide sequence ID" value="NZ_FOTC01000005.1"/>
</dbReference>
<reference evidence="3" key="1">
    <citation type="submission" date="2016-10" db="EMBL/GenBank/DDBJ databases">
        <authorList>
            <person name="Varghese N."/>
            <person name="Submissions S."/>
        </authorList>
    </citation>
    <scope>NUCLEOTIDE SEQUENCE [LARGE SCALE GENOMIC DNA]</scope>
    <source>
        <strain evidence="3">CGMCC 1.7738</strain>
    </source>
</reference>
<sequence>MADDESAGADDDPVELSHDELRELIRTEARDVVREEIRRTRSLFGSIIAGLFGFVILGQSIEAGGILTAILVVVGVLLLLVAGLGATSLFGTNRE</sequence>
<dbReference type="STRING" id="553466.SAMN04487950_3616"/>
<accession>A0A1I4HD52</accession>
<keyword evidence="1" id="KW-0472">Membrane</keyword>
<feature type="transmembrane region" description="Helical" evidence="1">
    <location>
        <begin position="43"/>
        <end position="61"/>
    </location>
</feature>
<keyword evidence="1" id="KW-1133">Transmembrane helix</keyword>
<keyword evidence="3" id="KW-1185">Reference proteome</keyword>
<evidence type="ECO:0000313" key="2">
    <source>
        <dbReference type="EMBL" id="SFL39391.1"/>
    </source>
</evidence>
<gene>
    <name evidence="2" type="ORF">SAMN04487950_3616</name>
</gene>
<name>A0A1I4HD52_9EURY</name>
<evidence type="ECO:0000313" key="3">
    <source>
        <dbReference type="Proteomes" id="UP000199607"/>
    </source>
</evidence>
<proteinExistence type="predicted"/>
<dbReference type="AlphaFoldDB" id="A0A1I4HD52"/>
<dbReference type="Proteomes" id="UP000199607">
    <property type="component" value="Unassembled WGS sequence"/>
</dbReference>
<dbReference type="EMBL" id="FOTC01000005">
    <property type="protein sequence ID" value="SFL39391.1"/>
    <property type="molecule type" value="Genomic_DNA"/>
</dbReference>
<keyword evidence="1" id="KW-0812">Transmembrane</keyword>
<organism evidence="2 3">
    <name type="scientific">Halogranum rubrum</name>
    <dbReference type="NCBI Taxonomy" id="553466"/>
    <lineage>
        <taxon>Archaea</taxon>
        <taxon>Methanobacteriati</taxon>
        <taxon>Methanobacteriota</taxon>
        <taxon>Stenosarchaea group</taxon>
        <taxon>Halobacteria</taxon>
        <taxon>Halobacteriales</taxon>
        <taxon>Haloferacaceae</taxon>
    </lineage>
</organism>